<protein>
    <submittedName>
        <fullName evidence="2">Uncharacterized protein</fullName>
    </submittedName>
</protein>
<name>A0A5J4UGY3_9EUKA</name>
<accession>A0A5J4UGY3</accession>
<comment type="caution">
    <text evidence="2">The sequence shown here is derived from an EMBL/GenBank/DDBJ whole genome shotgun (WGS) entry which is preliminary data.</text>
</comment>
<keyword evidence="1" id="KW-0472">Membrane</keyword>
<dbReference type="Proteomes" id="UP000324800">
    <property type="component" value="Unassembled WGS sequence"/>
</dbReference>
<gene>
    <name evidence="2" type="ORF">EZS28_034515</name>
</gene>
<keyword evidence="1" id="KW-1133">Transmembrane helix</keyword>
<feature type="transmembrane region" description="Helical" evidence="1">
    <location>
        <begin position="708"/>
        <end position="731"/>
    </location>
</feature>
<evidence type="ECO:0000256" key="1">
    <source>
        <dbReference type="SAM" id="Phobius"/>
    </source>
</evidence>
<evidence type="ECO:0000313" key="3">
    <source>
        <dbReference type="Proteomes" id="UP000324800"/>
    </source>
</evidence>
<organism evidence="2 3">
    <name type="scientific">Streblomastix strix</name>
    <dbReference type="NCBI Taxonomy" id="222440"/>
    <lineage>
        <taxon>Eukaryota</taxon>
        <taxon>Metamonada</taxon>
        <taxon>Preaxostyla</taxon>
        <taxon>Oxymonadida</taxon>
        <taxon>Streblomastigidae</taxon>
        <taxon>Streblomastix</taxon>
    </lineage>
</organism>
<dbReference type="EMBL" id="SNRW01015862">
    <property type="protein sequence ID" value="KAA6369958.1"/>
    <property type="molecule type" value="Genomic_DNA"/>
</dbReference>
<proteinExistence type="predicted"/>
<keyword evidence="1" id="KW-0812">Transmembrane</keyword>
<reference evidence="2 3" key="1">
    <citation type="submission" date="2019-03" db="EMBL/GenBank/DDBJ databases">
        <title>Single cell metagenomics reveals metabolic interactions within the superorganism composed of flagellate Streblomastix strix and complex community of Bacteroidetes bacteria on its surface.</title>
        <authorList>
            <person name="Treitli S.C."/>
            <person name="Kolisko M."/>
            <person name="Husnik F."/>
            <person name="Keeling P."/>
            <person name="Hampl V."/>
        </authorList>
    </citation>
    <scope>NUCLEOTIDE SEQUENCE [LARGE SCALE GENOMIC DNA]</scope>
    <source>
        <strain evidence="2">ST1C</strain>
    </source>
</reference>
<evidence type="ECO:0000313" key="2">
    <source>
        <dbReference type="EMBL" id="KAA6369958.1"/>
    </source>
</evidence>
<dbReference type="AlphaFoldDB" id="A0A5J4UGY3"/>
<sequence>MLARIYQLMAFDKLLLIFTLVTFVRPRVFSLSKLSLQGSDTIINDQRTGAQIQIDTNDGVLPWGNSSTDSKLQIFPSGYTSASNFAIYSLKGYPQETCTGPINYYNSSFFELESAAALAYYSQNIYPSGLHIYNCHAKYLKTLTDAQPTGTTQTFYTGCNLNYDSTAILSGIASEDCYGSSGSFTDTCKTQCVNGSTKQTYGSSLRLGQFTRSSGGYSQSEFQEIIARFGPVMAYSERNQRWQIYYGWHSDFSPSLLTFQYMYRVGKANLQLASEFLSPWPLVNQLKFFVQPPADCTSSSVPKFGCKCTSSYQPYGCICPTTPEGLLYISKLRCPCITNDQRGSCKTCTGATSDASDCICPTTPQGLLNVPIDRCYCISGDLRQDCQAEKCRSSQKPPQGCICSGYYAPTGCTCPILGTDMEEGLSTSTCPCIKNDVRSQCQPTACTSSSVPQQGCICSQIASPSACTCPDNPQDLIGVPTARCPCKDENVDPRGLCQTCTGATGQPSDCNCPTTPSGLHNVPKSQCPCITNDQRGSCQLCSYSNDDPECICPTTPDGLQNVPKNKCPCISGDLRSDCQPEKCTSSVKPPQGCICSGYNTPSGCTCPTAGTDMDQRLSTSTCPCIKDDVRSLCKPTDCTTEEYDFPPPQGCFCSQMGSPTGCMCYGLYHPIGCICTTESGALVDTPKEQCECLIDDYRQDCQDVDKDASGSIVVLLSVVATVLVLPVFALFC</sequence>